<organism evidence="3 4">
    <name type="scientific">Citrus x changshan-huyou</name>
    <dbReference type="NCBI Taxonomy" id="2935761"/>
    <lineage>
        <taxon>Eukaryota</taxon>
        <taxon>Viridiplantae</taxon>
        <taxon>Streptophyta</taxon>
        <taxon>Embryophyta</taxon>
        <taxon>Tracheophyta</taxon>
        <taxon>Spermatophyta</taxon>
        <taxon>Magnoliopsida</taxon>
        <taxon>eudicotyledons</taxon>
        <taxon>Gunneridae</taxon>
        <taxon>Pentapetalae</taxon>
        <taxon>rosids</taxon>
        <taxon>malvids</taxon>
        <taxon>Sapindales</taxon>
        <taxon>Rutaceae</taxon>
        <taxon>Aurantioideae</taxon>
        <taxon>Citrus</taxon>
    </lineage>
</organism>
<comment type="caution">
    <text evidence="3">The sequence shown here is derived from an EMBL/GenBank/DDBJ whole genome shotgun (WGS) entry which is preliminary data.</text>
</comment>
<name>A0AAP0MRZ1_9ROSI</name>
<dbReference type="SUPFAM" id="SSF46565">
    <property type="entry name" value="Chaperone J-domain"/>
    <property type="match status" value="1"/>
</dbReference>
<evidence type="ECO:0000313" key="3">
    <source>
        <dbReference type="EMBL" id="KAK9221139.1"/>
    </source>
</evidence>
<feature type="region of interest" description="Disordered" evidence="1">
    <location>
        <begin position="201"/>
        <end position="303"/>
    </location>
</feature>
<dbReference type="AlphaFoldDB" id="A0AAP0MRZ1"/>
<feature type="compositionally biased region" description="Basic residues" evidence="1">
    <location>
        <begin position="24"/>
        <end position="35"/>
    </location>
</feature>
<feature type="compositionally biased region" description="Low complexity" evidence="1">
    <location>
        <begin position="46"/>
        <end position="57"/>
    </location>
</feature>
<dbReference type="EMBL" id="JBCGBO010000002">
    <property type="protein sequence ID" value="KAK9221139.1"/>
    <property type="molecule type" value="Genomic_DNA"/>
</dbReference>
<feature type="compositionally biased region" description="Polar residues" evidence="1">
    <location>
        <begin position="420"/>
        <end position="438"/>
    </location>
</feature>
<proteinExistence type="predicted"/>
<dbReference type="Pfam" id="PF00226">
    <property type="entry name" value="DnaJ"/>
    <property type="match status" value="1"/>
</dbReference>
<evidence type="ECO:0000259" key="2">
    <source>
        <dbReference type="PROSITE" id="PS50076"/>
    </source>
</evidence>
<dbReference type="InterPro" id="IPR018253">
    <property type="entry name" value="DnaJ_domain_CS"/>
</dbReference>
<dbReference type="InterPro" id="IPR001623">
    <property type="entry name" value="DnaJ_domain"/>
</dbReference>
<feature type="compositionally biased region" description="Polar residues" evidence="1">
    <location>
        <begin position="8"/>
        <end position="23"/>
    </location>
</feature>
<feature type="region of interest" description="Disordered" evidence="1">
    <location>
        <begin position="601"/>
        <end position="629"/>
    </location>
</feature>
<protein>
    <recommendedName>
        <fullName evidence="2">J domain-containing protein</fullName>
    </recommendedName>
</protein>
<dbReference type="SMART" id="SM00271">
    <property type="entry name" value="DnaJ"/>
    <property type="match status" value="1"/>
</dbReference>
<feature type="region of interest" description="Disordered" evidence="1">
    <location>
        <begin position="349"/>
        <end position="536"/>
    </location>
</feature>
<evidence type="ECO:0000313" key="4">
    <source>
        <dbReference type="Proteomes" id="UP001428341"/>
    </source>
</evidence>
<sequence length="1239" mass="136603">MNPLSKESIFSFNTRSVSNSSKPTRPRLHKTRKQSKSNSQNLNFPGVSVSESGTESGFNPFRPEPGLGLGAHESLEKNKGGILFGSRNGFESCDIGELKIEENLRKLKIDGHRGNVESELENELKQKLSKLRFKDSGEKDDVKNFVFSGSKKCSDSFAAASELPDQMKNLNITSKGGSGYIVGESENMLSNEMGRKLKIGSVSSDSSAGQTDMGRMSSHIFVKDKQSTNLGDKKLHDLGKSVPTEVDFQAGLQGKNSGGGEDPVDKAKDGAIPSETASSSSSFSSSGIPFQSVDNASKVPDVDRTDRMNEFSFMSKQDGMAAPFVGFRTPNQKINLFSGAGQEVEFSAKRGSVRDTKVKKKRGKLRKPISIPLWHGQDFVSRDSSPEDPEPSESYSPMDVSPYQETLADTKCSREVSVASDESFSLDNNDASTDSQPAAPNVAVDEELVAATERMDINDEDVEFRDTKEDHSDRGVGSEVPQDESVSGTETESFKSANEEIDDATDNSAETEASSSAGIQRQDSDSRMQFSFPSHSEDIGGSNFTFAASSASQGHLSASKRHPKKNLVKIGFESYNTTPNSKVPHALSSLQFSSFSGASPLLSSGQEERGDLFSSRLKGDRNSEVDRGQEIKQEPNLASAETIAAQEACEKWRLRGNQDYTNSNLFKAEDCYTQGINCISESETSRSCLRALMLCYSNRAATRMALGRMRDALSDCMLAVAIDPDFLRVQVRAANCYLALGEIEDASKYFRMCLQSGSDVCVDQKIAVEASDGLQKAQKVSECMQRSAQLLQNKTSNDAEIALGVIDEALFISSYSEKLLEMKAEALFMLRKYEEVIQLCEQTFHFAEKNSPPLDANGQSMELDSSESTKDVSFRLWRCCLIFKSYFTLGRLEEAIAALERHESGNGGKMLESLIPLAGTVRELLCRKSAGNEAFQAGRHSEAVEHYTAALSCTVESRPFAAICFCNRAAAYKALRHITDAIADCNLAIALDGNYLKAVHAGQQSNPFHESTILKCTFSTFYAISRRATLYEMIRDYDHAASDFHRLIALLTKQIEKSNQSGVSDRSINLASDLRQARMRLTAVEEEARKDIPLDMYLILGVESSVSVADIKRAYRKAALRHHPDKAGQSLVRSDNGDDGLWKEIGAEVHKDAEKLFKMIAEAYAVLSDPSKRSRYDLEEETRNTQKKQNGSNTSRTHAYAQNYPFERSSSRRQWREVRRSYDNSAERGTEGTRSNRYS</sequence>
<dbReference type="InterPro" id="IPR011990">
    <property type="entry name" value="TPR-like_helical_dom_sf"/>
</dbReference>
<dbReference type="CDD" id="cd06257">
    <property type="entry name" value="DnaJ"/>
    <property type="match status" value="1"/>
</dbReference>
<dbReference type="Gene3D" id="1.10.287.110">
    <property type="entry name" value="DnaJ domain"/>
    <property type="match status" value="1"/>
</dbReference>
<keyword evidence="4" id="KW-1185">Reference proteome</keyword>
<feature type="region of interest" description="Disordered" evidence="1">
    <location>
        <begin position="1175"/>
        <end position="1239"/>
    </location>
</feature>
<feature type="compositionally biased region" description="Basic and acidic residues" evidence="1">
    <location>
        <begin position="464"/>
        <end position="476"/>
    </location>
</feature>
<feature type="compositionally biased region" description="Basic and acidic residues" evidence="1">
    <location>
        <begin position="1214"/>
        <end position="1231"/>
    </location>
</feature>
<feature type="compositionally biased region" description="Polar residues" evidence="1">
    <location>
        <begin position="1187"/>
        <end position="1197"/>
    </location>
</feature>
<dbReference type="SUPFAM" id="SSF48452">
    <property type="entry name" value="TPR-like"/>
    <property type="match status" value="2"/>
</dbReference>
<dbReference type="Gene3D" id="1.25.40.10">
    <property type="entry name" value="Tetratricopeptide repeat domain"/>
    <property type="match status" value="2"/>
</dbReference>
<dbReference type="PRINTS" id="PR00625">
    <property type="entry name" value="JDOMAIN"/>
</dbReference>
<accession>A0AAP0MRZ1</accession>
<feature type="compositionally biased region" description="Basic residues" evidence="1">
    <location>
        <begin position="357"/>
        <end position="367"/>
    </location>
</feature>
<feature type="compositionally biased region" description="Polar residues" evidence="1">
    <location>
        <begin position="484"/>
        <end position="496"/>
    </location>
</feature>
<feature type="compositionally biased region" description="Basic and acidic residues" evidence="1">
    <location>
        <begin position="1175"/>
        <end position="1184"/>
    </location>
</feature>
<feature type="domain" description="J" evidence="2">
    <location>
        <begin position="1095"/>
        <end position="1180"/>
    </location>
</feature>
<feature type="compositionally biased region" description="Polar residues" evidence="1">
    <location>
        <begin position="506"/>
        <end position="534"/>
    </location>
</feature>
<dbReference type="PROSITE" id="PS50076">
    <property type="entry name" value="DNAJ_2"/>
    <property type="match status" value="1"/>
</dbReference>
<gene>
    <name evidence="3" type="ORF">WN944_009564</name>
</gene>
<feature type="compositionally biased region" description="Basic and acidic residues" evidence="1">
    <location>
        <begin position="221"/>
        <end position="239"/>
    </location>
</feature>
<dbReference type="InterPro" id="IPR036869">
    <property type="entry name" value="J_dom_sf"/>
</dbReference>
<feature type="compositionally biased region" description="Polar residues" evidence="1">
    <location>
        <begin position="201"/>
        <end position="210"/>
    </location>
</feature>
<dbReference type="SMART" id="SM00028">
    <property type="entry name" value="TPR"/>
    <property type="match status" value="7"/>
</dbReference>
<reference evidence="3 4" key="1">
    <citation type="submission" date="2024-05" db="EMBL/GenBank/DDBJ databases">
        <title>Haplotype-resolved chromosome-level genome assembly of Huyou (Citrus changshanensis).</title>
        <authorList>
            <person name="Miao C."/>
            <person name="Chen W."/>
            <person name="Wu Y."/>
            <person name="Wang L."/>
            <person name="Zhao S."/>
            <person name="Grierson D."/>
            <person name="Xu C."/>
            <person name="Chen K."/>
        </authorList>
    </citation>
    <scope>NUCLEOTIDE SEQUENCE [LARGE SCALE GENOMIC DNA]</scope>
    <source>
        <strain evidence="3">01-14</strain>
        <tissue evidence="3">Leaf</tissue>
    </source>
</reference>
<feature type="region of interest" description="Disordered" evidence="1">
    <location>
        <begin position="1"/>
        <end position="73"/>
    </location>
</feature>
<dbReference type="InterPro" id="IPR019734">
    <property type="entry name" value="TPR_rpt"/>
</dbReference>
<dbReference type="PANTHER" id="PTHR45181">
    <property type="entry name" value="HEAT SHOCK PROTEIN DNAJ WITH TETRATRICOPEPTIDE REPEAT-CONTAINING PROTEIN"/>
    <property type="match status" value="1"/>
</dbReference>
<evidence type="ECO:0000256" key="1">
    <source>
        <dbReference type="SAM" id="MobiDB-lite"/>
    </source>
</evidence>
<dbReference type="PANTHER" id="PTHR45181:SF4">
    <property type="entry name" value="HEAT SHOCK PROTEIN DNAJ WITH TETRATRICOPEPTIDE REPEAT-CONTAINING PROTEIN"/>
    <property type="match status" value="1"/>
</dbReference>
<dbReference type="PROSITE" id="PS00636">
    <property type="entry name" value="DNAJ_1"/>
    <property type="match status" value="1"/>
</dbReference>
<dbReference type="Proteomes" id="UP001428341">
    <property type="component" value="Unassembled WGS sequence"/>
</dbReference>
<feature type="compositionally biased region" description="Basic and acidic residues" evidence="1">
    <location>
        <begin position="606"/>
        <end position="629"/>
    </location>
</feature>